<sequence length="159" mass="17422">MTTGKRLIILRHAKAEHGYVGTDHERELTDKGRKQAQKVGALLTEADCIPDHVICSTAVRTRQTLDLAMERMPRRPTVDYESAAYMAGIDTIFDLINVVDADIETLMVVGHNPTMAQLAAAFLEDEPLMSFPTASVALVNLEVDWLYAAPGIGTAQILT</sequence>
<dbReference type="Proteomes" id="UP000215005">
    <property type="component" value="Chromosome"/>
</dbReference>
<accession>A0A223S1K4</accession>
<dbReference type="InterPro" id="IPR029033">
    <property type="entry name" value="His_PPase_superfam"/>
</dbReference>
<dbReference type="RefSeq" id="WP_017621903.1">
    <property type="nucleotide sequence ID" value="NZ_ANBG01000452.1"/>
</dbReference>
<dbReference type="SMART" id="SM00855">
    <property type="entry name" value="PGAM"/>
    <property type="match status" value="1"/>
</dbReference>
<dbReference type="CDD" id="cd07067">
    <property type="entry name" value="HP_PGM_like"/>
    <property type="match status" value="1"/>
</dbReference>
<dbReference type="Pfam" id="PF00300">
    <property type="entry name" value="His_Phos_1"/>
    <property type="match status" value="1"/>
</dbReference>
<organism evidence="1 2">
    <name type="scientific">Nocardiopsis gilva YIM 90087</name>
    <dbReference type="NCBI Taxonomy" id="1235441"/>
    <lineage>
        <taxon>Bacteria</taxon>
        <taxon>Bacillati</taxon>
        <taxon>Actinomycetota</taxon>
        <taxon>Actinomycetes</taxon>
        <taxon>Streptosporangiales</taxon>
        <taxon>Nocardiopsidaceae</taxon>
        <taxon>Nocardiopsis</taxon>
    </lineage>
</organism>
<dbReference type="SUPFAM" id="SSF53254">
    <property type="entry name" value="Phosphoglycerate mutase-like"/>
    <property type="match status" value="1"/>
</dbReference>
<gene>
    <name evidence="1" type="ORF">CDO52_03125</name>
</gene>
<reference evidence="1 2" key="1">
    <citation type="submission" date="2017-08" db="EMBL/GenBank/DDBJ databases">
        <title>The complete genome sequence of Nocardiopsis gilva YIM 90087.</title>
        <authorList>
            <person name="Yin M."/>
            <person name="Tang S."/>
        </authorList>
    </citation>
    <scope>NUCLEOTIDE SEQUENCE [LARGE SCALE GENOMIC DNA]</scope>
    <source>
        <strain evidence="1 2">YIM 90087</strain>
    </source>
</reference>
<dbReference type="OrthoDB" id="9810154at2"/>
<proteinExistence type="predicted"/>
<dbReference type="EMBL" id="CP022753">
    <property type="protein sequence ID" value="ASU81909.1"/>
    <property type="molecule type" value="Genomic_DNA"/>
</dbReference>
<dbReference type="KEGG" id="ngv:CDO52_03125"/>
<evidence type="ECO:0000313" key="2">
    <source>
        <dbReference type="Proteomes" id="UP000215005"/>
    </source>
</evidence>
<dbReference type="AlphaFoldDB" id="A0A223S1K4"/>
<name>A0A223S1K4_9ACTN</name>
<keyword evidence="2" id="KW-1185">Reference proteome</keyword>
<dbReference type="InterPro" id="IPR013078">
    <property type="entry name" value="His_Pase_superF_clade-1"/>
</dbReference>
<evidence type="ECO:0000313" key="1">
    <source>
        <dbReference type="EMBL" id="ASU81909.1"/>
    </source>
</evidence>
<dbReference type="Gene3D" id="3.40.50.1240">
    <property type="entry name" value="Phosphoglycerate mutase-like"/>
    <property type="match status" value="1"/>
</dbReference>
<dbReference type="PANTHER" id="PTHR47623">
    <property type="entry name" value="OS09G0287300 PROTEIN"/>
    <property type="match status" value="1"/>
</dbReference>
<dbReference type="PANTHER" id="PTHR47623:SF1">
    <property type="entry name" value="OS09G0287300 PROTEIN"/>
    <property type="match status" value="1"/>
</dbReference>
<protein>
    <submittedName>
        <fullName evidence="1">Histidine phosphatase family protein</fullName>
    </submittedName>
</protein>